<dbReference type="CDD" id="cd13959">
    <property type="entry name" value="PT_UbiA_COQ2"/>
    <property type="match status" value="1"/>
</dbReference>
<dbReference type="InterPro" id="IPR006371">
    <property type="entry name" value="Polyprenyltransferase_UbiA-li"/>
</dbReference>
<keyword evidence="4" id="KW-1003">Cell membrane</keyword>
<comment type="subcellular location">
    <subcellularLocation>
        <location evidence="2">Membrane</location>
        <topology evidence="2">Multi-pass membrane protein</topology>
    </subcellularLocation>
</comment>
<keyword evidence="12" id="KW-1185">Reference proteome</keyword>
<dbReference type="PANTHER" id="PTHR11048">
    <property type="entry name" value="PRENYLTRANSFERASES"/>
    <property type="match status" value="1"/>
</dbReference>
<keyword evidence="8 10" id="KW-0472">Membrane</keyword>
<evidence type="ECO:0000256" key="9">
    <source>
        <dbReference type="ARBA" id="ARBA00034524"/>
    </source>
</evidence>
<dbReference type="GO" id="GO:0008412">
    <property type="term" value="F:4-hydroxybenzoate polyprenyltransferase activity"/>
    <property type="evidence" value="ECO:0007669"/>
    <property type="project" value="UniProtKB-EC"/>
</dbReference>
<evidence type="ECO:0000256" key="1">
    <source>
        <dbReference type="ARBA" id="ARBA00001946"/>
    </source>
</evidence>
<evidence type="ECO:0000256" key="7">
    <source>
        <dbReference type="ARBA" id="ARBA00022989"/>
    </source>
</evidence>
<gene>
    <name evidence="11" type="ORF">PGRAT_02850</name>
</gene>
<dbReference type="STRING" id="189425.PGRAT_02850"/>
<dbReference type="GO" id="GO:0005886">
    <property type="term" value="C:plasma membrane"/>
    <property type="evidence" value="ECO:0007669"/>
    <property type="project" value="TreeGrafter"/>
</dbReference>
<evidence type="ECO:0000256" key="4">
    <source>
        <dbReference type="ARBA" id="ARBA00022519"/>
    </source>
</evidence>
<evidence type="ECO:0000256" key="5">
    <source>
        <dbReference type="ARBA" id="ARBA00022679"/>
    </source>
</evidence>
<dbReference type="eggNOG" id="COG0382">
    <property type="taxonomic scope" value="Bacteria"/>
</dbReference>
<dbReference type="InterPro" id="IPR000537">
    <property type="entry name" value="UbiA_prenyltransferase"/>
</dbReference>
<dbReference type="HOGENOM" id="CLU_034879_5_1_9"/>
<evidence type="ECO:0000256" key="6">
    <source>
        <dbReference type="ARBA" id="ARBA00022692"/>
    </source>
</evidence>
<feature type="transmembrane region" description="Helical" evidence="10">
    <location>
        <begin position="20"/>
        <end position="42"/>
    </location>
</feature>
<dbReference type="FunFam" id="1.10.357.140:FF:000008">
    <property type="entry name" value="4-hydroxybenzoate octaprenyltransferase"/>
    <property type="match status" value="1"/>
</dbReference>
<dbReference type="PANTHER" id="PTHR11048:SF28">
    <property type="entry name" value="4-HYDROXYBENZOATE POLYPRENYLTRANSFERASE, MITOCHONDRIAL"/>
    <property type="match status" value="1"/>
</dbReference>
<keyword evidence="5 11" id="KW-0808">Transferase</keyword>
<feature type="transmembrane region" description="Helical" evidence="10">
    <location>
        <begin position="168"/>
        <end position="188"/>
    </location>
</feature>
<feature type="transmembrane region" description="Helical" evidence="10">
    <location>
        <begin position="97"/>
        <end position="130"/>
    </location>
</feature>
<dbReference type="Gene3D" id="1.10.357.140">
    <property type="entry name" value="UbiA prenyltransferase"/>
    <property type="match status" value="1"/>
</dbReference>
<feature type="transmembrane region" description="Helical" evidence="10">
    <location>
        <begin position="271"/>
        <end position="293"/>
    </location>
</feature>
<dbReference type="InterPro" id="IPR044878">
    <property type="entry name" value="UbiA_sf"/>
</dbReference>
<evidence type="ECO:0000313" key="11">
    <source>
        <dbReference type="EMBL" id="AIQ66702.1"/>
    </source>
</evidence>
<dbReference type="EMBL" id="CP009287">
    <property type="protein sequence ID" value="AIQ66702.1"/>
    <property type="molecule type" value="Genomic_DNA"/>
</dbReference>
<feature type="transmembrane region" description="Helical" evidence="10">
    <location>
        <begin position="216"/>
        <end position="234"/>
    </location>
</feature>
<name>A0A089M0J1_9BACL</name>
<dbReference type="Proteomes" id="UP000029500">
    <property type="component" value="Chromosome"/>
</dbReference>
<dbReference type="AlphaFoldDB" id="A0A089M0J1"/>
<evidence type="ECO:0000256" key="10">
    <source>
        <dbReference type="SAM" id="Phobius"/>
    </source>
</evidence>
<dbReference type="InterPro" id="IPR039653">
    <property type="entry name" value="Prenyltransferase"/>
</dbReference>
<accession>A0A089M0J1</accession>
<sequence length="294" mass="33323">MVILNAVKTSALKLKMFSELVMFSHTLFSLPFAIISMVWAAGGWPSGHMMLWGLIALIGARNGANAFNRLVDRTFDRENPRTAHRHLPQKLLAEKEVIFFIIINYALFIVASGMLNLLCLLLSPVAIVLISSYSYTKRFTFLSHLYLGFVIASAPIGAWFAVTGNIAFTPFVIGTVVMLWIAGFDIIYGTQDIDFDRRNGLWSIPSFFGLENALRISKGLHFIMILLLLFLYLWRDLGWMYLVGIGIATLLLMTEHRIIKPHNRRLMKVASYNLNQVISMVILLCTLTDYFYVS</sequence>
<keyword evidence="6 10" id="KW-0812">Transmembrane</keyword>
<protein>
    <recommendedName>
        <fullName evidence="9">4-hydroxybenzoate polyprenyltransferase</fullName>
        <ecNumber evidence="9">2.5.1.39</ecNumber>
    </recommendedName>
</protein>
<dbReference type="FunFam" id="1.20.120.1780:FF:000001">
    <property type="entry name" value="4-hydroxybenzoate octaprenyltransferase"/>
    <property type="match status" value="1"/>
</dbReference>
<organism evidence="11 12">
    <name type="scientific">Paenibacillus graminis</name>
    <dbReference type="NCBI Taxonomy" id="189425"/>
    <lineage>
        <taxon>Bacteria</taxon>
        <taxon>Bacillati</taxon>
        <taxon>Bacillota</taxon>
        <taxon>Bacilli</taxon>
        <taxon>Bacillales</taxon>
        <taxon>Paenibacillaceae</taxon>
        <taxon>Paenibacillus</taxon>
    </lineage>
</organism>
<dbReference type="EC" id="2.5.1.39" evidence="9"/>
<dbReference type="Pfam" id="PF01040">
    <property type="entry name" value="UbiA"/>
    <property type="match status" value="1"/>
</dbReference>
<evidence type="ECO:0000313" key="12">
    <source>
        <dbReference type="Proteomes" id="UP000029500"/>
    </source>
</evidence>
<keyword evidence="7 10" id="KW-1133">Transmembrane helix</keyword>
<keyword evidence="4" id="KW-0997">Cell inner membrane</keyword>
<proteinExistence type="inferred from homology"/>
<feature type="transmembrane region" description="Helical" evidence="10">
    <location>
        <begin position="142"/>
        <end position="162"/>
    </location>
</feature>
<dbReference type="OrthoDB" id="9782418at2"/>
<comment type="similarity">
    <text evidence="3">Belongs to the UbiA prenyltransferase family.</text>
</comment>
<dbReference type="Gene3D" id="1.20.120.1780">
    <property type="entry name" value="UbiA prenyltransferase"/>
    <property type="match status" value="1"/>
</dbReference>
<evidence type="ECO:0000256" key="8">
    <source>
        <dbReference type="ARBA" id="ARBA00023136"/>
    </source>
</evidence>
<dbReference type="GO" id="GO:0006744">
    <property type="term" value="P:ubiquinone biosynthetic process"/>
    <property type="evidence" value="ECO:0007669"/>
    <property type="project" value="TreeGrafter"/>
</dbReference>
<reference evidence="11 12" key="1">
    <citation type="submission" date="2014-08" db="EMBL/GenBank/DDBJ databases">
        <title>Comparative genomics of the Paenibacillus odorifer group.</title>
        <authorList>
            <person name="den Bakker H.C."/>
            <person name="Tsai Y.-C."/>
            <person name="Martin N."/>
            <person name="Korlach J."/>
            <person name="Wiedmann M."/>
        </authorList>
    </citation>
    <scope>NUCLEOTIDE SEQUENCE [LARGE SCALE GENOMIC DNA]</scope>
    <source>
        <strain evidence="11 12">DSM 15220</strain>
    </source>
</reference>
<comment type="cofactor">
    <cofactor evidence="1">
        <name>Mg(2+)</name>
        <dbReference type="ChEBI" id="CHEBI:18420"/>
    </cofactor>
</comment>
<evidence type="ECO:0000256" key="2">
    <source>
        <dbReference type="ARBA" id="ARBA00004141"/>
    </source>
</evidence>
<evidence type="ECO:0000256" key="3">
    <source>
        <dbReference type="ARBA" id="ARBA00005985"/>
    </source>
</evidence>
<dbReference type="NCBIfam" id="TIGR01475">
    <property type="entry name" value="ubiA_other"/>
    <property type="match status" value="1"/>
</dbReference>
<dbReference type="RefSeq" id="WP_036706464.1">
    <property type="nucleotide sequence ID" value="NZ_CP009287.1"/>
</dbReference>
<feature type="transmembrane region" description="Helical" evidence="10">
    <location>
        <begin position="240"/>
        <end position="259"/>
    </location>
</feature>
<dbReference type="KEGG" id="pgm:PGRAT_02850"/>